<comment type="caution">
    <text evidence="10">The sequence shown here is derived from an EMBL/GenBank/DDBJ whole genome shotgun (WGS) entry which is preliminary data.</text>
</comment>
<dbReference type="FunFam" id="1.20.1740.10:FF:000041">
    <property type="entry name" value="Amino acid permease, putative"/>
    <property type="match status" value="1"/>
</dbReference>
<keyword evidence="6 9" id="KW-0472">Membrane</keyword>
<keyword evidence="2" id="KW-0813">Transport</keyword>
<reference evidence="10" key="2">
    <citation type="submission" date="2020-11" db="EMBL/GenBank/DDBJ databases">
        <authorList>
            <person name="Cecchin M."/>
            <person name="Marcolungo L."/>
            <person name="Rossato M."/>
            <person name="Girolomoni L."/>
            <person name="Cosentino E."/>
            <person name="Cuine S."/>
            <person name="Li-Beisson Y."/>
            <person name="Delledonne M."/>
            <person name="Ballottari M."/>
        </authorList>
    </citation>
    <scope>NUCLEOTIDE SEQUENCE</scope>
    <source>
        <strain evidence="10">211/11P</strain>
        <tissue evidence="10">Whole cell</tissue>
    </source>
</reference>
<evidence type="ECO:0000256" key="3">
    <source>
        <dbReference type="ARBA" id="ARBA00022475"/>
    </source>
</evidence>
<accession>A0A9D4TTD3</accession>
<keyword evidence="11" id="KW-1185">Reference proteome</keyword>
<dbReference type="Pfam" id="PF13520">
    <property type="entry name" value="AA_permease_2"/>
    <property type="match status" value="1"/>
</dbReference>
<dbReference type="OrthoDB" id="5982228at2759"/>
<evidence type="ECO:0000256" key="8">
    <source>
        <dbReference type="SAM" id="MobiDB-lite"/>
    </source>
</evidence>
<dbReference type="Proteomes" id="UP001055712">
    <property type="component" value="Unassembled WGS sequence"/>
</dbReference>
<keyword evidence="4 9" id="KW-0812">Transmembrane</keyword>
<name>A0A9D4TTD3_CHLVU</name>
<proteinExistence type="inferred from homology"/>
<feature type="compositionally biased region" description="Gly residues" evidence="8">
    <location>
        <begin position="48"/>
        <end position="60"/>
    </location>
</feature>
<feature type="transmembrane region" description="Helical" evidence="9">
    <location>
        <begin position="160"/>
        <end position="178"/>
    </location>
</feature>
<dbReference type="EMBL" id="SIDB01000003">
    <property type="protein sequence ID" value="KAI3434372.1"/>
    <property type="molecule type" value="Genomic_DNA"/>
</dbReference>
<evidence type="ECO:0000256" key="7">
    <source>
        <dbReference type="ARBA" id="ARBA00024041"/>
    </source>
</evidence>
<feature type="region of interest" description="Disordered" evidence="8">
    <location>
        <begin position="32"/>
        <end position="100"/>
    </location>
</feature>
<evidence type="ECO:0000256" key="9">
    <source>
        <dbReference type="SAM" id="Phobius"/>
    </source>
</evidence>
<feature type="transmembrane region" description="Helical" evidence="9">
    <location>
        <begin position="497"/>
        <end position="516"/>
    </location>
</feature>
<feature type="transmembrane region" description="Helical" evidence="9">
    <location>
        <begin position="224"/>
        <end position="246"/>
    </location>
</feature>
<dbReference type="GO" id="GO:0015203">
    <property type="term" value="F:polyamine transmembrane transporter activity"/>
    <property type="evidence" value="ECO:0007669"/>
    <property type="project" value="UniProtKB-ARBA"/>
</dbReference>
<feature type="region of interest" description="Disordered" evidence="8">
    <location>
        <begin position="128"/>
        <end position="153"/>
    </location>
</feature>
<evidence type="ECO:0000313" key="11">
    <source>
        <dbReference type="Proteomes" id="UP001055712"/>
    </source>
</evidence>
<comment type="similarity">
    <text evidence="7">Belongs to the amino acid-polyamine-organocation (APC) superfamily. Polyamine:cation symporter (PHS) (TC 2.A.3.12) family.</text>
</comment>
<sequence length="676" mass="71680">MSLNRRTSVDEPILLHSYDSVSVCSEVELADTTGGGTGTGTHSPLGQDSGGLDGGGGGESDGSAFSHFSQQHGHKREHQQLGDKQPQGASPRRSGSSKAPGFATIAEEGERLDGGGFSFGFRPANGSASGGGGSLAGSPRGSAGSGRGGPGSLSERAKPLSLLPLIALIFYDVSGGPFGIEDAVSKGAPLLAVLGFIILPLVWSVPEALVTAELATTFPENSGYVAWVTAAFGPFWGFQKGLYAWVSGVTDNAVYPVLFLNYLQEVAPVLEDYWARLVFLLAFNLALTYLNYRGLHVVGEVAIGMTAFTLLPFVVMCLLGLPHVRPSNWLVVDWGEVQWLPFLNIMFWNLNYWDSVSCLAGEVQNPSKTFPRALAGAVVLVVAAYLLPLLVGLGVTARTADWELGYFAAVGQTVGGKWLAWWIVAAAAVSQIGQFEAEMSSDSFQLQGMAERGFLPALFNKRSKHGTPVYAILASSVGIMGMASFDFIQIVELLNCVYCMGQLLEFFAFLWLRVRYPSLHRPYRIPLPTWACACMLGPACLLLAGLVVVPWVMGDVAVIAFTFGTVAVGAALHPLLQLARQRGWIAFEGTTPLEFKEMLYTMYVPPDEEATPAPPLGGSSINATAAAAAAAPTYVAAVYDSAAEVGTQPPFEPGGDAERRSLLPGGGGTGGERRRR</sequence>
<protein>
    <recommendedName>
        <fullName evidence="12">Polyamine transporter</fullName>
    </recommendedName>
</protein>
<keyword evidence="3" id="KW-1003">Cell membrane</keyword>
<feature type="region of interest" description="Disordered" evidence="8">
    <location>
        <begin position="646"/>
        <end position="676"/>
    </location>
</feature>
<evidence type="ECO:0000256" key="4">
    <source>
        <dbReference type="ARBA" id="ARBA00022692"/>
    </source>
</evidence>
<feature type="transmembrane region" description="Helical" evidence="9">
    <location>
        <begin position="557"/>
        <end position="576"/>
    </location>
</feature>
<evidence type="ECO:0000256" key="2">
    <source>
        <dbReference type="ARBA" id="ARBA00022448"/>
    </source>
</evidence>
<evidence type="ECO:0000256" key="1">
    <source>
        <dbReference type="ARBA" id="ARBA00004651"/>
    </source>
</evidence>
<dbReference type="PANTHER" id="PTHR45826:SF2">
    <property type="entry name" value="AMINO ACID TRANSPORTER"/>
    <property type="match status" value="1"/>
</dbReference>
<dbReference type="PANTHER" id="PTHR45826">
    <property type="entry name" value="POLYAMINE TRANSPORTER PUT1"/>
    <property type="match status" value="1"/>
</dbReference>
<dbReference type="GO" id="GO:0005886">
    <property type="term" value="C:plasma membrane"/>
    <property type="evidence" value="ECO:0007669"/>
    <property type="project" value="UniProtKB-SubCell"/>
</dbReference>
<feature type="transmembrane region" description="Helical" evidence="9">
    <location>
        <begin position="528"/>
        <end position="551"/>
    </location>
</feature>
<evidence type="ECO:0008006" key="12">
    <source>
        <dbReference type="Google" id="ProtNLM"/>
    </source>
</evidence>
<feature type="transmembrane region" description="Helical" evidence="9">
    <location>
        <begin position="469"/>
        <end position="491"/>
    </location>
</feature>
<keyword evidence="5 9" id="KW-1133">Transmembrane helix</keyword>
<dbReference type="InterPro" id="IPR002293">
    <property type="entry name" value="AA/rel_permease1"/>
</dbReference>
<evidence type="ECO:0000256" key="5">
    <source>
        <dbReference type="ARBA" id="ARBA00022989"/>
    </source>
</evidence>
<feature type="transmembrane region" description="Helical" evidence="9">
    <location>
        <begin position="273"/>
        <end position="290"/>
    </location>
</feature>
<feature type="transmembrane region" description="Helical" evidence="9">
    <location>
        <begin position="297"/>
        <end position="321"/>
    </location>
</feature>
<dbReference type="AlphaFoldDB" id="A0A9D4TTD3"/>
<comment type="subcellular location">
    <subcellularLocation>
        <location evidence="1">Cell membrane</location>
        <topology evidence="1">Multi-pass membrane protein</topology>
    </subcellularLocation>
</comment>
<reference evidence="10" key="1">
    <citation type="journal article" date="2019" name="Plant J.">
        <title>Chlorella vulgaris genome assembly and annotation reveals the molecular basis for metabolic acclimation to high light conditions.</title>
        <authorList>
            <person name="Cecchin M."/>
            <person name="Marcolungo L."/>
            <person name="Rossato M."/>
            <person name="Girolomoni L."/>
            <person name="Cosentino E."/>
            <person name="Cuine S."/>
            <person name="Li-Beisson Y."/>
            <person name="Delledonne M."/>
            <person name="Ballottari M."/>
        </authorList>
    </citation>
    <scope>NUCLEOTIDE SEQUENCE</scope>
    <source>
        <strain evidence="10">211/11P</strain>
    </source>
</reference>
<feature type="transmembrane region" description="Helical" evidence="9">
    <location>
        <begin position="373"/>
        <end position="398"/>
    </location>
</feature>
<gene>
    <name evidence="10" type="ORF">D9Q98_002451</name>
</gene>
<feature type="transmembrane region" description="Helical" evidence="9">
    <location>
        <begin position="190"/>
        <end position="212"/>
    </location>
</feature>
<organism evidence="10 11">
    <name type="scientific">Chlorella vulgaris</name>
    <name type="common">Green alga</name>
    <dbReference type="NCBI Taxonomy" id="3077"/>
    <lineage>
        <taxon>Eukaryota</taxon>
        <taxon>Viridiplantae</taxon>
        <taxon>Chlorophyta</taxon>
        <taxon>core chlorophytes</taxon>
        <taxon>Trebouxiophyceae</taxon>
        <taxon>Chlorellales</taxon>
        <taxon>Chlorellaceae</taxon>
        <taxon>Chlorella clade</taxon>
        <taxon>Chlorella</taxon>
    </lineage>
</organism>
<dbReference type="Gene3D" id="1.20.1740.10">
    <property type="entry name" value="Amino acid/polyamine transporter I"/>
    <property type="match status" value="1"/>
</dbReference>
<evidence type="ECO:0000313" key="10">
    <source>
        <dbReference type="EMBL" id="KAI3434372.1"/>
    </source>
</evidence>
<dbReference type="InterPro" id="IPR044566">
    <property type="entry name" value="RMV1-like"/>
</dbReference>
<evidence type="ECO:0000256" key="6">
    <source>
        <dbReference type="ARBA" id="ARBA00023136"/>
    </source>
</evidence>